<dbReference type="InterPro" id="IPR001387">
    <property type="entry name" value="Cro/C1-type_HTH"/>
</dbReference>
<evidence type="ECO:0000313" key="2">
    <source>
        <dbReference type="EMBL" id="QGH01198.1"/>
    </source>
</evidence>
<dbReference type="InterPro" id="IPR010982">
    <property type="entry name" value="Lambda_DNA-bd_dom_sf"/>
</dbReference>
<name>A0A9X7SAR5_STRDY</name>
<organism evidence="2 3">
    <name type="scientific">Streptococcus dysgalactiae subsp. dysgalactiae</name>
    <dbReference type="NCBI Taxonomy" id="99822"/>
    <lineage>
        <taxon>Bacteria</taxon>
        <taxon>Bacillati</taxon>
        <taxon>Bacillota</taxon>
        <taxon>Bacilli</taxon>
        <taxon>Lactobacillales</taxon>
        <taxon>Streptococcaceae</taxon>
        <taxon>Streptococcus</taxon>
    </lineage>
</organism>
<evidence type="ECO:0000259" key="1">
    <source>
        <dbReference type="PROSITE" id="PS50943"/>
    </source>
</evidence>
<reference evidence="2 3" key="1">
    <citation type="submission" date="2018-10" db="EMBL/GenBank/DDBJ databases">
        <title>Comparative Genomics Analysis of the Streptococcus dysgalactiae subspecies dysgalactiae.</title>
        <authorList>
            <person name="Koh T.H."/>
            <person name="Abdul Rahman N."/>
            <person name="Sessions O.M."/>
        </authorList>
    </citation>
    <scope>NUCLEOTIDE SEQUENCE [LARGE SCALE GENOMIC DNA]</scope>
    <source>
        <strain evidence="2 3">DB60705-15</strain>
    </source>
</reference>
<feature type="domain" description="HTH cro/C1-type" evidence="1">
    <location>
        <begin position="8"/>
        <end position="63"/>
    </location>
</feature>
<dbReference type="RefSeq" id="WP_155778287.1">
    <property type="nucleotide sequence ID" value="NZ_CP033165.1"/>
</dbReference>
<dbReference type="Pfam" id="PF01381">
    <property type="entry name" value="HTH_3"/>
    <property type="match status" value="1"/>
</dbReference>
<dbReference type="SMART" id="SM00530">
    <property type="entry name" value="HTH_XRE"/>
    <property type="match status" value="1"/>
</dbReference>
<dbReference type="CDD" id="cd00093">
    <property type="entry name" value="HTH_XRE"/>
    <property type="match status" value="1"/>
</dbReference>
<gene>
    <name evidence="2" type="ORF">EA457_00755</name>
</gene>
<dbReference type="AlphaFoldDB" id="A0A9X7SAR5"/>
<accession>A0A9X7SAR5</accession>
<dbReference type="EMBL" id="CP033165">
    <property type="protein sequence ID" value="QGH01198.1"/>
    <property type="molecule type" value="Genomic_DNA"/>
</dbReference>
<dbReference type="SUPFAM" id="SSF47413">
    <property type="entry name" value="lambda repressor-like DNA-binding domains"/>
    <property type="match status" value="1"/>
</dbReference>
<dbReference type="Gene3D" id="1.10.260.40">
    <property type="entry name" value="lambda repressor-like DNA-binding domains"/>
    <property type="match status" value="1"/>
</dbReference>
<proteinExistence type="predicted"/>
<protein>
    <submittedName>
        <fullName evidence="2">XRE family transcriptional regulator</fullName>
    </submittedName>
</protein>
<dbReference type="PROSITE" id="PS50943">
    <property type="entry name" value="HTH_CROC1"/>
    <property type="match status" value="1"/>
</dbReference>
<dbReference type="GO" id="GO:0003677">
    <property type="term" value="F:DNA binding"/>
    <property type="evidence" value="ECO:0007669"/>
    <property type="project" value="InterPro"/>
</dbReference>
<sequence>MTVNLKRLKAERIASGMTQDEVAHRMGWKTRTPYAKRENGIVSIGADELAKITLIFGLPMEKITIFFDNNVPEMEHQVG</sequence>
<evidence type="ECO:0000313" key="3">
    <source>
        <dbReference type="Proteomes" id="UP000347383"/>
    </source>
</evidence>
<dbReference type="Proteomes" id="UP000347383">
    <property type="component" value="Chromosome"/>
</dbReference>